<evidence type="ECO:0000256" key="4">
    <source>
        <dbReference type="ARBA" id="ARBA00016436"/>
    </source>
</evidence>
<reference evidence="15" key="1">
    <citation type="submission" date="2014-12" db="EMBL/GenBank/DDBJ databases">
        <authorList>
            <person name="Salcher M.M."/>
        </authorList>
    </citation>
    <scope>NUCLEOTIDE SEQUENCE [LARGE SCALE GENOMIC DNA]</scope>
    <source>
        <strain evidence="15">MMS-10A-171</strain>
    </source>
</reference>
<feature type="binding site" evidence="13">
    <location>
        <begin position="12"/>
        <end position="19"/>
    </location>
    <ligand>
        <name>ATP</name>
        <dbReference type="ChEBI" id="CHEBI:30616"/>
    </ligand>
</feature>
<evidence type="ECO:0000256" key="11">
    <source>
        <dbReference type="ARBA" id="ARBA00023098"/>
    </source>
</evidence>
<keyword evidence="9 13" id="KW-0418">Kinase</keyword>
<dbReference type="GO" id="GO:0009029">
    <property type="term" value="F:lipid-A 4'-kinase activity"/>
    <property type="evidence" value="ECO:0007669"/>
    <property type="project" value="UniProtKB-UniRule"/>
</dbReference>
<evidence type="ECO:0000256" key="1">
    <source>
        <dbReference type="ARBA" id="ARBA00002274"/>
    </source>
</evidence>
<evidence type="ECO:0000256" key="3">
    <source>
        <dbReference type="ARBA" id="ARBA00012071"/>
    </source>
</evidence>
<dbReference type="GO" id="GO:0005524">
    <property type="term" value="F:ATP binding"/>
    <property type="evidence" value="ECO:0007669"/>
    <property type="project" value="UniProtKB-UniRule"/>
</dbReference>
<keyword evidence="5 13" id="KW-0444">Lipid biosynthesis</keyword>
<name>A0A0D6EVJ6_9PROT</name>
<dbReference type="GO" id="GO:0005886">
    <property type="term" value="C:plasma membrane"/>
    <property type="evidence" value="ECO:0007669"/>
    <property type="project" value="TreeGrafter"/>
</dbReference>
<dbReference type="AlphaFoldDB" id="A0A0D6EVJ6"/>
<comment type="pathway">
    <text evidence="2 13">Glycolipid biosynthesis; lipid IV(A) biosynthesis; lipid IV(A) from (3R)-3-hydroxytetradecanoyl-[acyl-carrier-protein] and UDP-N-acetyl-alpha-D-glucosamine: step 6/6.</text>
</comment>
<dbReference type="Pfam" id="PF02606">
    <property type="entry name" value="LpxK"/>
    <property type="match status" value="1"/>
</dbReference>
<evidence type="ECO:0000256" key="7">
    <source>
        <dbReference type="ARBA" id="ARBA00022679"/>
    </source>
</evidence>
<dbReference type="HOGENOM" id="CLU_038816_2_0_4"/>
<dbReference type="EC" id="2.7.1.130" evidence="3 13"/>
<evidence type="ECO:0000256" key="9">
    <source>
        <dbReference type="ARBA" id="ARBA00022777"/>
    </source>
</evidence>
<dbReference type="EMBL" id="LN827929">
    <property type="protein sequence ID" value="CEZ19293.1"/>
    <property type="molecule type" value="Genomic_DNA"/>
</dbReference>
<protein>
    <recommendedName>
        <fullName evidence="4 13">Tetraacyldisaccharide 4'-kinase</fullName>
        <ecNumber evidence="3 13">2.7.1.130</ecNumber>
    </recommendedName>
    <alternativeName>
        <fullName evidence="12 13">Lipid A 4'-kinase</fullName>
    </alternativeName>
</protein>
<evidence type="ECO:0000313" key="15">
    <source>
        <dbReference type="Proteomes" id="UP000064007"/>
    </source>
</evidence>
<organism evidence="14 15">
    <name type="scientific">Candidatus Methylopumilus planktonicus</name>
    <dbReference type="NCBI Taxonomy" id="1581557"/>
    <lineage>
        <taxon>Bacteria</taxon>
        <taxon>Pseudomonadati</taxon>
        <taxon>Pseudomonadota</taxon>
        <taxon>Betaproteobacteria</taxon>
        <taxon>Nitrosomonadales</taxon>
        <taxon>Methylophilaceae</taxon>
        <taxon>Candidatus Methylopumilus</taxon>
    </lineage>
</organism>
<evidence type="ECO:0000256" key="6">
    <source>
        <dbReference type="ARBA" id="ARBA00022556"/>
    </source>
</evidence>
<dbReference type="PANTHER" id="PTHR42724:SF1">
    <property type="entry name" value="TETRAACYLDISACCHARIDE 4'-KINASE, MITOCHONDRIAL-RELATED"/>
    <property type="match status" value="1"/>
</dbReference>
<keyword evidence="7 13" id="KW-0808">Transferase</keyword>
<keyword evidence="10 13" id="KW-0067">ATP-binding</keyword>
<dbReference type="InterPro" id="IPR027417">
    <property type="entry name" value="P-loop_NTPase"/>
</dbReference>
<evidence type="ECO:0000256" key="12">
    <source>
        <dbReference type="ARBA" id="ARBA00029757"/>
    </source>
</evidence>
<evidence type="ECO:0000256" key="10">
    <source>
        <dbReference type="ARBA" id="ARBA00022840"/>
    </source>
</evidence>
<comment type="similarity">
    <text evidence="13">Belongs to the LpxK family.</text>
</comment>
<evidence type="ECO:0000313" key="14">
    <source>
        <dbReference type="EMBL" id="CEZ19293.1"/>
    </source>
</evidence>
<dbReference type="HAMAP" id="MF_00409">
    <property type="entry name" value="LpxK"/>
    <property type="match status" value="1"/>
</dbReference>
<dbReference type="Proteomes" id="UP000064007">
    <property type="component" value="Chromosome 1"/>
</dbReference>
<comment type="function">
    <text evidence="1 13">Transfers the gamma-phosphate of ATP to the 4'-position of a tetraacyldisaccharide 1-phosphate intermediate (termed DS-1-P) to form tetraacyldisaccharide 1,4'-bis-phosphate (lipid IVA).</text>
</comment>
<dbReference type="NCBIfam" id="TIGR00682">
    <property type="entry name" value="lpxK"/>
    <property type="match status" value="1"/>
</dbReference>
<keyword evidence="15" id="KW-1185">Reference proteome</keyword>
<dbReference type="STRING" id="1581557.BN1208_0399"/>
<proteinExistence type="inferred from homology"/>
<comment type="catalytic activity">
    <reaction evidence="13">
        <text>a lipid A disaccharide + ATP = a lipid IVA + ADP + H(+)</text>
        <dbReference type="Rhea" id="RHEA:67840"/>
        <dbReference type="ChEBI" id="CHEBI:15378"/>
        <dbReference type="ChEBI" id="CHEBI:30616"/>
        <dbReference type="ChEBI" id="CHEBI:176343"/>
        <dbReference type="ChEBI" id="CHEBI:176425"/>
        <dbReference type="ChEBI" id="CHEBI:456216"/>
        <dbReference type="EC" id="2.7.1.130"/>
    </reaction>
</comment>
<dbReference type="GO" id="GO:0009244">
    <property type="term" value="P:lipopolysaccharide core region biosynthetic process"/>
    <property type="evidence" value="ECO:0007669"/>
    <property type="project" value="TreeGrafter"/>
</dbReference>
<keyword evidence="11 13" id="KW-0443">Lipid metabolism</keyword>
<evidence type="ECO:0000256" key="8">
    <source>
        <dbReference type="ARBA" id="ARBA00022741"/>
    </source>
</evidence>
<evidence type="ECO:0000256" key="13">
    <source>
        <dbReference type="HAMAP-Rule" id="MF_00409"/>
    </source>
</evidence>
<dbReference type="PANTHER" id="PTHR42724">
    <property type="entry name" value="TETRAACYLDISACCHARIDE 4'-KINASE"/>
    <property type="match status" value="1"/>
</dbReference>
<evidence type="ECO:0000256" key="2">
    <source>
        <dbReference type="ARBA" id="ARBA00004870"/>
    </source>
</evidence>
<sequence length="282" mass="32114">MQVPVIVIGNITSGGTGKTPLVIHLANELKKNGYYPGVISRGYGSKRNGVSEVNKKSDVENIGDEPILIHKHTHLPVFIAKDRVLAAKTLIKKYKKIDVILSDDGMQHYRLRRDMEILVIDGTRRFGNGYLLPAGPLREPKRKLKAVDAIVCNEKKVIDGSYLMKYKSYFLINLKTKKKIPLNKLRLKNLHAVAGIGNPDRFFNYLKALGLVFDSSSYKDHYRFTKKDFKTMSDKNIIMTEKDAIKCEKFAKDNFWYLPVVAEIDSRFTDLILNKMKNIAHG</sequence>
<dbReference type="GO" id="GO:0009245">
    <property type="term" value="P:lipid A biosynthetic process"/>
    <property type="evidence" value="ECO:0007669"/>
    <property type="project" value="UniProtKB-UniRule"/>
</dbReference>
<gene>
    <name evidence="13 14" type="primary">lpxK</name>
    <name evidence="14" type="ORF">BN1208_0399</name>
</gene>
<dbReference type="SUPFAM" id="SSF52540">
    <property type="entry name" value="P-loop containing nucleoside triphosphate hydrolases"/>
    <property type="match status" value="1"/>
</dbReference>
<keyword evidence="8 13" id="KW-0547">Nucleotide-binding</keyword>
<dbReference type="UniPathway" id="UPA00359">
    <property type="reaction ID" value="UER00482"/>
</dbReference>
<keyword evidence="6 13" id="KW-0441">Lipid A biosynthesis</keyword>
<dbReference type="InterPro" id="IPR003758">
    <property type="entry name" value="LpxK"/>
</dbReference>
<evidence type="ECO:0000256" key="5">
    <source>
        <dbReference type="ARBA" id="ARBA00022516"/>
    </source>
</evidence>
<dbReference type="KEGG" id="mbat:BN1208_0399"/>
<accession>A0A0D6EVJ6</accession>